<gene>
    <name evidence="7" type="ORF">J437_LFUL017618</name>
</gene>
<evidence type="ECO:0000256" key="1">
    <source>
        <dbReference type="ARBA" id="ARBA00005964"/>
    </source>
</evidence>
<dbReference type="AlphaFoldDB" id="A0A8K0KPH0"/>
<keyword evidence="4" id="KW-0325">Glycoprotein</keyword>
<accession>A0A8K0KPH0</accession>
<organism evidence="7 8">
    <name type="scientific">Ladona fulva</name>
    <name type="common">Scarce chaser dragonfly</name>
    <name type="synonym">Libellula fulva</name>
    <dbReference type="NCBI Taxonomy" id="123851"/>
    <lineage>
        <taxon>Eukaryota</taxon>
        <taxon>Metazoa</taxon>
        <taxon>Ecdysozoa</taxon>
        <taxon>Arthropoda</taxon>
        <taxon>Hexapoda</taxon>
        <taxon>Insecta</taxon>
        <taxon>Pterygota</taxon>
        <taxon>Palaeoptera</taxon>
        <taxon>Odonata</taxon>
        <taxon>Epiprocta</taxon>
        <taxon>Anisoptera</taxon>
        <taxon>Libelluloidea</taxon>
        <taxon>Libellulidae</taxon>
        <taxon>Ladona</taxon>
    </lineage>
</organism>
<reference evidence="7" key="2">
    <citation type="submission" date="2017-10" db="EMBL/GenBank/DDBJ databases">
        <title>Ladona fulva Genome sequencing and assembly.</title>
        <authorList>
            <person name="Murali S."/>
            <person name="Richards S."/>
            <person name="Bandaranaike D."/>
            <person name="Bellair M."/>
            <person name="Blankenburg K."/>
            <person name="Chao H."/>
            <person name="Dinh H."/>
            <person name="Doddapaneni H."/>
            <person name="Dugan-Rocha S."/>
            <person name="Elkadiri S."/>
            <person name="Gnanaolivu R."/>
            <person name="Hernandez B."/>
            <person name="Skinner E."/>
            <person name="Javaid M."/>
            <person name="Lee S."/>
            <person name="Li M."/>
            <person name="Ming W."/>
            <person name="Munidasa M."/>
            <person name="Muniz J."/>
            <person name="Nguyen L."/>
            <person name="Hughes D."/>
            <person name="Osuji N."/>
            <person name="Pu L.-L."/>
            <person name="Puazo M."/>
            <person name="Qu C."/>
            <person name="Quiroz J."/>
            <person name="Raj R."/>
            <person name="Weissenberger G."/>
            <person name="Xin Y."/>
            <person name="Zou X."/>
            <person name="Han Y."/>
            <person name="Worley K."/>
            <person name="Muzny D."/>
            <person name="Gibbs R."/>
        </authorList>
    </citation>
    <scope>NUCLEOTIDE SEQUENCE</scope>
    <source>
        <strain evidence="7">Sampled in the wild</strain>
    </source>
</reference>
<proteinExistence type="inferred from homology"/>
<evidence type="ECO:0000256" key="3">
    <source>
        <dbReference type="ARBA" id="ARBA00022801"/>
    </source>
</evidence>
<dbReference type="InterPro" id="IPR029058">
    <property type="entry name" value="AB_hydrolase_fold"/>
</dbReference>
<protein>
    <recommendedName>
        <fullName evidence="6">Carboxylesterase type B domain-containing protein</fullName>
    </recommendedName>
</protein>
<comment type="similarity">
    <text evidence="1">Belongs to the type-B carboxylesterase/lipase family.</text>
</comment>
<evidence type="ECO:0000256" key="5">
    <source>
        <dbReference type="SAM" id="SignalP"/>
    </source>
</evidence>
<dbReference type="Proteomes" id="UP000792457">
    <property type="component" value="Unassembled WGS sequence"/>
</dbReference>
<dbReference type="Pfam" id="PF00135">
    <property type="entry name" value="COesterase"/>
    <property type="match status" value="1"/>
</dbReference>
<reference evidence="7" key="1">
    <citation type="submission" date="2013-04" db="EMBL/GenBank/DDBJ databases">
        <authorList>
            <person name="Qu J."/>
            <person name="Murali S.C."/>
            <person name="Bandaranaike D."/>
            <person name="Bellair M."/>
            <person name="Blankenburg K."/>
            <person name="Chao H."/>
            <person name="Dinh H."/>
            <person name="Doddapaneni H."/>
            <person name="Downs B."/>
            <person name="Dugan-Rocha S."/>
            <person name="Elkadiri S."/>
            <person name="Gnanaolivu R.D."/>
            <person name="Hernandez B."/>
            <person name="Javaid M."/>
            <person name="Jayaseelan J.C."/>
            <person name="Lee S."/>
            <person name="Li M."/>
            <person name="Ming W."/>
            <person name="Munidasa M."/>
            <person name="Muniz J."/>
            <person name="Nguyen L."/>
            <person name="Ongeri F."/>
            <person name="Osuji N."/>
            <person name="Pu L.-L."/>
            <person name="Puazo M."/>
            <person name="Qu C."/>
            <person name="Quiroz J."/>
            <person name="Raj R."/>
            <person name="Weissenberger G."/>
            <person name="Xin Y."/>
            <person name="Zou X."/>
            <person name="Han Y."/>
            <person name="Richards S."/>
            <person name="Worley K."/>
            <person name="Muzny D."/>
            <person name="Gibbs R."/>
        </authorList>
    </citation>
    <scope>NUCLEOTIDE SEQUENCE</scope>
    <source>
        <strain evidence="7">Sampled in the wild</strain>
    </source>
</reference>
<dbReference type="PANTHER" id="PTHR43142">
    <property type="entry name" value="CARBOXYLIC ESTER HYDROLASE"/>
    <property type="match status" value="1"/>
</dbReference>
<dbReference type="GO" id="GO:0052689">
    <property type="term" value="F:carboxylic ester hydrolase activity"/>
    <property type="evidence" value="ECO:0007669"/>
    <property type="project" value="UniProtKB-KW"/>
</dbReference>
<feature type="chain" id="PRO_5035471546" description="Carboxylesterase type B domain-containing protein" evidence="5">
    <location>
        <begin position="25"/>
        <end position="337"/>
    </location>
</feature>
<dbReference type="EMBL" id="KZ309385">
    <property type="protein sequence ID" value="KAG8238600.1"/>
    <property type="molecule type" value="Genomic_DNA"/>
</dbReference>
<dbReference type="InterPro" id="IPR019819">
    <property type="entry name" value="Carboxylesterase_B_CS"/>
</dbReference>
<name>A0A8K0KPH0_LADFU</name>
<dbReference type="OrthoDB" id="19653at2759"/>
<evidence type="ECO:0000256" key="4">
    <source>
        <dbReference type="ARBA" id="ARBA00023180"/>
    </source>
</evidence>
<keyword evidence="3" id="KW-0378">Hydrolase</keyword>
<keyword evidence="8" id="KW-1185">Reference proteome</keyword>
<dbReference type="PROSITE" id="PS00941">
    <property type="entry name" value="CARBOXYLESTERASE_B_2"/>
    <property type="match status" value="1"/>
</dbReference>
<feature type="domain" description="Carboxylesterase type B" evidence="6">
    <location>
        <begin position="31"/>
        <end position="261"/>
    </location>
</feature>
<dbReference type="Gene3D" id="3.40.50.1820">
    <property type="entry name" value="alpha/beta hydrolase"/>
    <property type="match status" value="1"/>
</dbReference>
<sequence>MKRRSYSWLSVVVMAIILGVNIEAVELELSSEVVELDVGKLQGSIFTTSKGRKVLAFLGIPYAKAPLNELRFMPTKPHEGWSGIKNATTDGNVCPQIHVLTGKYVGDEDCLFLNVFTPKIVKNDMEEKLPVMVWIHGGLFIAGSGNTDWFGPQYFLDEDIVTGDKASPGNYGLKDQVTALKWVKDYISKFGGDSRRITIFGNDAGAASVHYHILSPMSKGLFHRGISQSGSALNPWALTFKGKTHAWNLAELLACDLDDNTYNMIYDTPQRSEVYRNDIYFNFPASIGYKVRGIDMENIMKEAKELIGYDKSVRKKKPWMTYAMIKKWKREGKLKRQ</sequence>
<evidence type="ECO:0000256" key="2">
    <source>
        <dbReference type="ARBA" id="ARBA00022487"/>
    </source>
</evidence>
<evidence type="ECO:0000313" key="8">
    <source>
        <dbReference type="Proteomes" id="UP000792457"/>
    </source>
</evidence>
<feature type="signal peptide" evidence="5">
    <location>
        <begin position="1"/>
        <end position="24"/>
    </location>
</feature>
<evidence type="ECO:0000259" key="6">
    <source>
        <dbReference type="Pfam" id="PF00135"/>
    </source>
</evidence>
<dbReference type="PANTHER" id="PTHR43142:SF1">
    <property type="entry name" value="CARBOXYLIC ESTER HYDROLASE"/>
    <property type="match status" value="1"/>
</dbReference>
<keyword evidence="2" id="KW-0719">Serine esterase</keyword>
<dbReference type="InterPro" id="IPR002018">
    <property type="entry name" value="CarbesteraseB"/>
</dbReference>
<keyword evidence="5" id="KW-0732">Signal</keyword>
<comment type="caution">
    <text evidence="7">The sequence shown here is derived from an EMBL/GenBank/DDBJ whole genome shotgun (WGS) entry which is preliminary data.</text>
</comment>
<dbReference type="SUPFAM" id="SSF53474">
    <property type="entry name" value="alpha/beta-Hydrolases"/>
    <property type="match status" value="1"/>
</dbReference>
<evidence type="ECO:0000313" key="7">
    <source>
        <dbReference type="EMBL" id="KAG8238600.1"/>
    </source>
</evidence>